<dbReference type="Gene3D" id="3.40.50.360">
    <property type="match status" value="1"/>
</dbReference>
<dbReference type="SUPFAM" id="SSF52218">
    <property type="entry name" value="Flavoproteins"/>
    <property type="match status" value="1"/>
</dbReference>
<dbReference type="Proteomes" id="UP000249008">
    <property type="component" value="Chromosome 1"/>
</dbReference>
<dbReference type="PANTHER" id="PTHR39201:SF1">
    <property type="entry name" value="FLAVODOXIN-LIKE DOMAIN-CONTAINING PROTEIN"/>
    <property type="match status" value="1"/>
</dbReference>
<evidence type="ECO:0000313" key="3">
    <source>
        <dbReference type="Proteomes" id="UP000249008"/>
    </source>
</evidence>
<feature type="domain" description="Flavodoxin-like" evidence="1">
    <location>
        <begin position="4"/>
        <end position="146"/>
    </location>
</feature>
<gene>
    <name evidence="2" type="ORF">NCTC12112_00148</name>
</gene>
<organism evidence="2 3">
    <name type="scientific">Fusobacterium ulcerans</name>
    <dbReference type="NCBI Taxonomy" id="861"/>
    <lineage>
        <taxon>Bacteria</taxon>
        <taxon>Fusobacteriati</taxon>
        <taxon>Fusobacteriota</taxon>
        <taxon>Fusobacteriia</taxon>
        <taxon>Fusobacteriales</taxon>
        <taxon>Fusobacteriaceae</taxon>
        <taxon>Fusobacterium</taxon>
    </lineage>
</organism>
<dbReference type="KEGG" id="ful:C4N20_07995"/>
<dbReference type="AlphaFoldDB" id="A0AAX2J7V3"/>
<protein>
    <submittedName>
        <fullName evidence="2">Flavodoxin</fullName>
    </submittedName>
</protein>
<dbReference type="RefSeq" id="WP_005978842.1">
    <property type="nucleotide sequence ID" value="NZ_CABKNW010000004.1"/>
</dbReference>
<proteinExistence type="predicted"/>
<dbReference type="GO" id="GO:0010181">
    <property type="term" value="F:FMN binding"/>
    <property type="evidence" value="ECO:0007669"/>
    <property type="project" value="InterPro"/>
</dbReference>
<dbReference type="InterPro" id="IPR008254">
    <property type="entry name" value="Flavodoxin/NO_synth"/>
</dbReference>
<dbReference type="Pfam" id="PF12682">
    <property type="entry name" value="Flavodoxin_4"/>
    <property type="match status" value="1"/>
</dbReference>
<dbReference type="GeneID" id="78454747"/>
<sequence>MENKVLVVYFTWSGTSKITAEIMREELNADIFQIEAVKKYPDKYIPCVAQAGVEKFKKERPQLKAEAENISDYEKIVLVFPNWWGTLPMPVFSFLEKYDFTGKTILPICMHGGGGLTNTIKDLKKVCPAANILEGTPIKKQDAESEATKEILKSFADILK</sequence>
<reference evidence="2 3" key="1">
    <citation type="submission" date="2018-06" db="EMBL/GenBank/DDBJ databases">
        <authorList>
            <consortium name="Pathogen Informatics"/>
            <person name="Doyle S."/>
        </authorList>
    </citation>
    <scope>NUCLEOTIDE SEQUENCE [LARGE SCALE GENOMIC DNA]</scope>
    <source>
        <strain evidence="2 3">NCTC12112</strain>
    </source>
</reference>
<dbReference type="PANTHER" id="PTHR39201">
    <property type="entry name" value="EXPORTED PROTEIN-RELATED"/>
    <property type="match status" value="1"/>
</dbReference>
<dbReference type="InterPro" id="IPR029039">
    <property type="entry name" value="Flavoprotein-like_sf"/>
</dbReference>
<evidence type="ECO:0000259" key="1">
    <source>
        <dbReference type="Pfam" id="PF12682"/>
    </source>
</evidence>
<dbReference type="EMBL" id="LS483487">
    <property type="protein sequence ID" value="SQI99493.1"/>
    <property type="molecule type" value="Genomic_DNA"/>
</dbReference>
<name>A0AAX2J7V3_9FUSO</name>
<evidence type="ECO:0000313" key="2">
    <source>
        <dbReference type="EMBL" id="SQI99493.1"/>
    </source>
</evidence>
<accession>A0AAX2J7V3</accession>